<gene>
    <name evidence="2" type="ORF">SAMN05421641_10785</name>
</gene>
<evidence type="ECO:0000313" key="2">
    <source>
        <dbReference type="EMBL" id="SIQ39562.1"/>
    </source>
</evidence>
<evidence type="ECO:0000313" key="3">
    <source>
        <dbReference type="Proteomes" id="UP000323956"/>
    </source>
</evidence>
<keyword evidence="1" id="KW-0812">Transmembrane</keyword>
<proteinExistence type="predicted"/>
<protein>
    <recommendedName>
        <fullName evidence="4">Phage tail tape measure protein</fullName>
    </recommendedName>
</protein>
<feature type="transmembrane region" description="Helical" evidence="1">
    <location>
        <begin position="292"/>
        <end position="310"/>
    </location>
</feature>
<dbReference type="OrthoDB" id="7311517at2"/>
<reference evidence="2 3" key="1">
    <citation type="submission" date="2017-01" db="EMBL/GenBank/DDBJ databases">
        <authorList>
            <person name="Varghese N."/>
            <person name="Submissions S."/>
        </authorList>
    </citation>
    <scope>NUCLEOTIDE SEQUENCE [LARGE SCALE GENOMIC DNA]</scope>
    <source>
        <strain evidence="2 3">ATCC 700171</strain>
    </source>
</reference>
<dbReference type="AlphaFoldDB" id="A0A1N6SF32"/>
<organism evidence="2 3">
    <name type="scientific">Paracoccus thiocyanatus</name>
    <dbReference type="NCBI Taxonomy" id="34006"/>
    <lineage>
        <taxon>Bacteria</taxon>
        <taxon>Pseudomonadati</taxon>
        <taxon>Pseudomonadota</taxon>
        <taxon>Alphaproteobacteria</taxon>
        <taxon>Rhodobacterales</taxon>
        <taxon>Paracoccaceae</taxon>
        <taxon>Paracoccus</taxon>
    </lineage>
</organism>
<accession>A0A1N6SF32</accession>
<dbReference type="EMBL" id="FTMK01000007">
    <property type="protein sequence ID" value="SIQ39562.1"/>
    <property type="molecule type" value="Genomic_DNA"/>
</dbReference>
<keyword evidence="1" id="KW-1133">Transmembrane helix</keyword>
<feature type="transmembrane region" description="Helical" evidence="1">
    <location>
        <begin position="317"/>
        <end position="344"/>
    </location>
</feature>
<name>A0A1N6SF32_9RHOB</name>
<sequence length="650" mass="67477">MASQAIGSLYVALGLDSAAFTQGVKRVQGATGKLVSGLDRVGKAATDMGKKMSIVSGAMATAGAAAIALVKNTADAAKEISIQSKLANASTKEFQRWSAGSKTVGIQQDKLADILKDVNDRVGDFMETGGGPMADFFENVAPKVGVTAEEFKNLSGPQALQLYVDTLQKAGLNQQQMTFYMEAMASDATALIPLLMNGGAAMEGFGNAAERSGAVMSDTAIRGSLEFQEKLDTLRQAVDGVRIRLSEALLPIVNRFMDVLIDRVVPAMDKAVQKIEGLIQWFGQLPGPVQDAAAGIAAALGLGGPVLFAIGTVSRAFSLLIAATGPVGLFIAAAAAAVAAWQVWGDDIKAAVGAAIDWISAKFQAFIDFLQKIIDKATAVKDAIADALSVGNRADPSAGAASAEDMRGVGVDIGRGLISGVGQGIDGQRQELRSYLNSVTGTAKDEFDTHSPSRVFQQIGNWLMQGLGHGIGQGAPGVQNAMASVTDAVSGRGESLSESMNSFASTAQSAFQSVISGSTKVKDALRQVASQWLASFGNDMLTSAFGGLFGGIGANANGTSNWRGGLTEINERGGEIVDLPSGTRIIPHDVSKRMADRSGASDGTLDVRVGVDQNGNLQAFVERISGKVSAHVVAQNNRSQVQRQYLSGGK</sequence>
<dbReference type="Proteomes" id="UP000323956">
    <property type="component" value="Unassembled WGS sequence"/>
</dbReference>
<evidence type="ECO:0000256" key="1">
    <source>
        <dbReference type="SAM" id="Phobius"/>
    </source>
</evidence>
<evidence type="ECO:0008006" key="4">
    <source>
        <dbReference type="Google" id="ProtNLM"/>
    </source>
</evidence>
<dbReference type="RefSeq" id="WP_149765256.1">
    <property type="nucleotide sequence ID" value="NZ_FTMK01000007.1"/>
</dbReference>
<keyword evidence="1" id="KW-0472">Membrane</keyword>